<name>A0A858R4A0_9PROT</name>
<accession>A0A858R4A0</accession>
<reference evidence="1" key="1">
    <citation type="submission" date="2020-04" db="EMBL/GenBank/DDBJ databases">
        <title>A desert anoxygenic phototrophic bacterium fixes CO2 using RubisCO under aerobic conditions.</title>
        <authorList>
            <person name="Tang K."/>
        </authorList>
    </citation>
    <scope>NUCLEOTIDE SEQUENCE [LARGE SCALE GENOMIC DNA]</scope>
    <source>
        <strain evidence="1">MIMtkB3</strain>
    </source>
</reference>
<dbReference type="Gene3D" id="6.10.10.120">
    <property type="entry name" value="Antitoxin ParD1-like"/>
    <property type="match status" value="1"/>
</dbReference>
<evidence type="ECO:0000313" key="1">
    <source>
        <dbReference type="EMBL" id="QJE72211.1"/>
    </source>
</evidence>
<dbReference type="InterPro" id="IPR038296">
    <property type="entry name" value="ParD_sf"/>
</dbReference>
<proteinExistence type="predicted"/>
<organism evidence="1 2">
    <name type="scientific">Aerophototrophica crusticola</name>
    <dbReference type="NCBI Taxonomy" id="1709002"/>
    <lineage>
        <taxon>Bacteria</taxon>
        <taxon>Pseudomonadati</taxon>
        <taxon>Pseudomonadota</taxon>
        <taxon>Alphaproteobacteria</taxon>
        <taxon>Rhodospirillales</taxon>
        <taxon>Rhodospirillaceae</taxon>
        <taxon>Aerophototrophica</taxon>
    </lineage>
</organism>
<dbReference type="EMBL" id="CP051775">
    <property type="protein sequence ID" value="QJE72211.1"/>
    <property type="molecule type" value="Genomic_DNA"/>
</dbReference>
<dbReference type="Proteomes" id="UP000501891">
    <property type="component" value="Chromosome"/>
</dbReference>
<dbReference type="AlphaFoldDB" id="A0A858R4A0"/>
<sequence>MTEEQEAFIAAQVKDGRYPDVESALRDGVFALELIDSDEEMQLRRLHAEIKIGLDQLDRGEYVEVRLDQLGDYLNSLGRTATKKWPPA</sequence>
<keyword evidence="2" id="KW-1185">Reference proteome</keyword>
<dbReference type="KEGG" id="acru:HHL28_03050"/>
<gene>
    <name evidence="1" type="ORF">HHL28_03050</name>
</gene>
<evidence type="ECO:0008006" key="3">
    <source>
        <dbReference type="Google" id="ProtNLM"/>
    </source>
</evidence>
<evidence type="ECO:0000313" key="2">
    <source>
        <dbReference type="Proteomes" id="UP000501891"/>
    </source>
</evidence>
<protein>
    <recommendedName>
        <fullName evidence="3">CopG family transcriptional regulator</fullName>
    </recommendedName>
</protein>